<dbReference type="GO" id="GO:0016491">
    <property type="term" value="F:oxidoreductase activity"/>
    <property type="evidence" value="ECO:0007669"/>
    <property type="project" value="UniProtKB-KW"/>
</dbReference>
<comment type="similarity">
    <text evidence="1">Belongs to the Gfo/Idh/MocA family.</text>
</comment>
<dbReference type="Pfam" id="PF01408">
    <property type="entry name" value="GFO_IDH_MocA"/>
    <property type="match status" value="1"/>
</dbReference>
<dbReference type="KEGG" id="arep:ID810_08510"/>
<dbReference type="Pfam" id="PF22725">
    <property type="entry name" value="GFO_IDH_MocA_C3"/>
    <property type="match status" value="1"/>
</dbReference>
<name>A0A7T0LK38_9ACTO</name>
<dbReference type="RefSeq" id="WP_166856690.1">
    <property type="nucleotide sequence ID" value="NZ_CP063989.1"/>
</dbReference>
<organism evidence="5 6">
    <name type="scientific">Actinomyces respiraculi</name>
    <dbReference type="NCBI Taxonomy" id="2744574"/>
    <lineage>
        <taxon>Bacteria</taxon>
        <taxon>Bacillati</taxon>
        <taxon>Actinomycetota</taxon>
        <taxon>Actinomycetes</taxon>
        <taxon>Actinomycetales</taxon>
        <taxon>Actinomycetaceae</taxon>
        <taxon>Actinomyces</taxon>
    </lineage>
</organism>
<dbReference type="InterPro" id="IPR000683">
    <property type="entry name" value="Gfo/Idh/MocA-like_OxRdtase_N"/>
</dbReference>
<evidence type="ECO:0000256" key="2">
    <source>
        <dbReference type="ARBA" id="ARBA00023002"/>
    </source>
</evidence>
<gene>
    <name evidence="5" type="ORF">ID810_08510</name>
</gene>
<sequence>MARTDAPGTRTTELLPSVPAAFTEALDAVGASFDLTTDVPEPQDAPPLRWGILGAGTIAGTFATDVPNFSSGIIAAVGSRDRDKAQAFIDARPATAKGGTARAHGSYEELVTNDEVEAVYVATPHAFHAEHALMALEAGKPVLVEKPFTVNTAQARRVLETARERGLFAMEAMWTRFLPGHRLTHRLVTSGALGQIRHVRADHFQSLLHLERMASPELAGGALLDLGVYPLSFIHSMLGVPLNQSVTGRLNAQGLDLEEVSVMGYDGLIAVASSGMDAAGQNTAEVIGSTARLTLDSWFYRPAPVSLSRCGADGVDTVAWDATVPGGFQFEVAEVARCVKGGRTESSVMPWFATAEVMMMMDDVREALGVVFPGE</sequence>
<reference evidence="5 6" key="1">
    <citation type="submission" date="2020-11" db="EMBL/GenBank/DDBJ databases">
        <title>Actinomyces sp. ZJ750.</title>
        <authorList>
            <person name="Zhou J."/>
        </authorList>
    </citation>
    <scope>NUCLEOTIDE SEQUENCE [LARGE SCALE GENOMIC DNA]</scope>
    <source>
        <strain evidence="5 6">ZJ750</strain>
    </source>
</reference>
<proteinExistence type="inferred from homology"/>
<accession>A0A7T0LK38</accession>
<dbReference type="Proteomes" id="UP000594637">
    <property type="component" value="Chromosome"/>
</dbReference>
<keyword evidence="2" id="KW-0560">Oxidoreductase</keyword>
<dbReference type="SUPFAM" id="SSF51735">
    <property type="entry name" value="NAD(P)-binding Rossmann-fold domains"/>
    <property type="match status" value="1"/>
</dbReference>
<dbReference type="EMBL" id="CP063989">
    <property type="protein sequence ID" value="QPL04798.1"/>
    <property type="molecule type" value="Genomic_DNA"/>
</dbReference>
<dbReference type="Gene3D" id="3.40.50.720">
    <property type="entry name" value="NAD(P)-binding Rossmann-like Domain"/>
    <property type="match status" value="1"/>
</dbReference>
<protein>
    <submittedName>
        <fullName evidence="5">Gfo/Idh/MocA family oxidoreductase</fullName>
    </submittedName>
</protein>
<dbReference type="SUPFAM" id="SSF55347">
    <property type="entry name" value="Glyceraldehyde-3-phosphate dehydrogenase-like, C-terminal domain"/>
    <property type="match status" value="1"/>
</dbReference>
<feature type="domain" description="GFO/IDH/MocA-like oxidoreductase" evidence="4">
    <location>
        <begin position="183"/>
        <end position="293"/>
    </location>
</feature>
<keyword evidence="6" id="KW-1185">Reference proteome</keyword>
<dbReference type="PANTHER" id="PTHR22604">
    <property type="entry name" value="OXIDOREDUCTASES"/>
    <property type="match status" value="1"/>
</dbReference>
<dbReference type="GO" id="GO:0000166">
    <property type="term" value="F:nucleotide binding"/>
    <property type="evidence" value="ECO:0007669"/>
    <property type="project" value="InterPro"/>
</dbReference>
<evidence type="ECO:0000259" key="3">
    <source>
        <dbReference type="Pfam" id="PF01408"/>
    </source>
</evidence>
<dbReference type="InterPro" id="IPR050984">
    <property type="entry name" value="Gfo/Idh/MocA_domain"/>
</dbReference>
<dbReference type="InterPro" id="IPR036291">
    <property type="entry name" value="NAD(P)-bd_dom_sf"/>
</dbReference>
<evidence type="ECO:0000256" key="1">
    <source>
        <dbReference type="ARBA" id="ARBA00010928"/>
    </source>
</evidence>
<evidence type="ECO:0000259" key="4">
    <source>
        <dbReference type="Pfam" id="PF22725"/>
    </source>
</evidence>
<evidence type="ECO:0000313" key="5">
    <source>
        <dbReference type="EMBL" id="QPL04798.1"/>
    </source>
</evidence>
<dbReference type="InterPro" id="IPR055170">
    <property type="entry name" value="GFO_IDH_MocA-like_dom"/>
</dbReference>
<feature type="domain" description="Gfo/Idh/MocA-like oxidoreductase N-terminal" evidence="3">
    <location>
        <begin position="48"/>
        <end position="169"/>
    </location>
</feature>
<evidence type="ECO:0000313" key="6">
    <source>
        <dbReference type="Proteomes" id="UP000594637"/>
    </source>
</evidence>
<dbReference type="PANTHER" id="PTHR22604:SF105">
    <property type="entry name" value="TRANS-1,2-DIHYDROBENZENE-1,2-DIOL DEHYDROGENASE"/>
    <property type="match status" value="1"/>
</dbReference>
<dbReference type="Gene3D" id="3.30.360.10">
    <property type="entry name" value="Dihydrodipicolinate Reductase, domain 2"/>
    <property type="match status" value="1"/>
</dbReference>
<dbReference type="AlphaFoldDB" id="A0A7T0LK38"/>